<keyword evidence="3" id="KW-1185">Reference proteome</keyword>
<proteinExistence type="predicted"/>
<dbReference type="Proteomes" id="UP001594351">
    <property type="component" value="Unassembled WGS sequence"/>
</dbReference>
<evidence type="ECO:0000313" key="2">
    <source>
        <dbReference type="EMBL" id="MFC1850607.1"/>
    </source>
</evidence>
<reference evidence="2 3" key="1">
    <citation type="submission" date="2024-09" db="EMBL/GenBank/DDBJ databases">
        <title>Laminarin stimulates single cell rates of sulfate reduction while oxygen inhibits transcriptomic activity in coastal marine sediment.</title>
        <authorList>
            <person name="Lindsay M."/>
            <person name="Orcutt B."/>
            <person name="Emerson D."/>
            <person name="Stepanauskas R."/>
            <person name="D'Angelo T."/>
        </authorList>
    </citation>
    <scope>NUCLEOTIDE SEQUENCE [LARGE SCALE GENOMIC DNA]</scope>
    <source>
        <strain evidence="2">SAG AM-311-K15</strain>
    </source>
</reference>
<keyword evidence="1" id="KW-1133">Transmembrane helix</keyword>
<name>A0ABV6YWP6_UNCC1</name>
<gene>
    <name evidence="2" type="ORF">ACFL27_10480</name>
</gene>
<dbReference type="EMBL" id="JBHPBY010000110">
    <property type="protein sequence ID" value="MFC1850607.1"/>
    <property type="molecule type" value="Genomic_DNA"/>
</dbReference>
<keyword evidence="1" id="KW-0812">Transmembrane</keyword>
<protein>
    <submittedName>
        <fullName evidence="2">Uncharacterized protein</fullName>
    </submittedName>
</protein>
<organism evidence="2 3">
    <name type="scientific">candidate division CSSED10-310 bacterium</name>
    <dbReference type="NCBI Taxonomy" id="2855610"/>
    <lineage>
        <taxon>Bacteria</taxon>
        <taxon>Bacteria division CSSED10-310</taxon>
    </lineage>
</organism>
<keyword evidence="1" id="KW-0472">Membrane</keyword>
<comment type="caution">
    <text evidence="2">The sequence shown here is derived from an EMBL/GenBank/DDBJ whole genome shotgun (WGS) entry which is preliminary data.</text>
</comment>
<feature type="transmembrane region" description="Helical" evidence="1">
    <location>
        <begin position="50"/>
        <end position="69"/>
    </location>
</feature>
<evidence type="ECO:0000313" key="3">
    <source>
        <dbReference type="Proteomes" id="UP001594351"/>
    </source>
</evidence>
<sequence>MITHSSELEKASLQDLDRLFTHDEPFSIPESGIFEAKYLQKIDSRVSAKLYFRLMTIVLFEWTPFGISFSESQGTWYFFKPHIKMG</sequence>
<evidence type="ECO:0000256" key="1">
    <source>
        <dbReference type="SAM" id="Phobius"/>
    </source>
</evidence>
<accession>A0ABV6YWP6</accession>
<feature type="non-terminal residue" evidence="2">
    <location>
        <position position="86"/>
    </location>
</feature>